<dbReference type="GeneID" id="20321372"/>
<dbReference type="Proteomes" id="UP000054324">
    <property type="component" value="Unassembled WGS sequence"/>
</dbReference>
<dbReference type="RefSeq" id="XP_009170913.1">
    <property type="nucleotide sequence ID" value="XM_009172649.1"/>
</dbReference>
<evidence type="ECO:0000313" key="2">
    <source>
        <dbReference type="Proteomes" id="UP000054324"/>
    </source>
</evidence>
<evidence type="ECO:0000313" key="1">
    <source>
        <dbReference type="EMBL" id="KER25314.1"/>
    </source>
</evidence>
<dbReference type="KEGG" id="ovi:T265_07193"/>
<keyword evidence="2" id="KW-1185">Reference proteome</keyword>
<name>A0A075AC81_OPIVI</name>
<dbReference type="CTD" id="20321372"/>
<accession>A0A075AC81</accession>
<reference evidence="1 2" key="1">
    <citation type="submission" date="2013-11" db="EMBL/GenBank/DDBJ databases">
        <title>Opisthorchis viverrini - life in the bile duct.</title>
        <authorList>
            <person name="Young N.D."/>
            <person name="Nagarajan N."/>
            <person name="Lin S.J."/>
            <person name="Korhonen P.K."/>
            <person name="Jex A.R."/>
            <person name="Hall R.S."/>
            <person name="Safavi-Hemami H."/>
            <person name="Kaewkong W."/>
            <person name="Bertrand D."/>
            <person name="Gao S."/>
            <person name="Seet Q."/>
            <person name="Wongkham S."/>
            <person name="Teh B.T."/>
            <person name="Wongkham C."/>
            <person name="Intapan P.M."/>
            <person name="Maleewong W."/>
            <person name="Yang X."/>
            <person name="Hu M."/>
            <person name="Wang Z."/>
            <person name="Hofmann A."/>
            <person name="Sternberg P.W."/>
            <person name="Tan P."/>
            <person name="Wang J."/>
            <person name="Gasser R.B."/>
        </authorList>
    </citation>
    <scope>NUCLEOTIDE SEQUENCE [LARGE SCALE GENOMIC DNA]</scope>
</reference>
<dbReference type="SUPFAM" id="SSF49313">
    <property type="entry name" value="Cadherin-like"/>
    <property type="match status" value="1"/>
</dbReference>
<dbReference type="GO" id="GO:0005509">
    <property type="term" value="F:calcium ion binding"/>
    <property type="evidence" value="ECO:0007669"/>
    <property type="project" value="InterPro"/>
</dbReference>
<proteinExistence type="predicted"/>
<dbReference type="STRING" id="6198.A0A075AC81"/>
<dbReference type="GO" id="GO:0016020">
    <property type="term" value="C:membrane"/>
    <property type="evidence" value="ECO:0007669"/>
    <property type="project" value="InterPro"/>
</dbReference>
<dbReference type="OrthoDB" id="247013at2759"/>
<organism evidence="1 2">
    <name type="scientific">Opisthorchis viverrini</name>
    <name type="common">Southeast Asian liver fluke</name>
    <dbReference type="NCBI Taxonomy" id="6198"/>
    <lineage>
        <taxon>Eukaryota</taxon>
        <taxon>Metazoa</taxon>
        <taxon>Spiralia</taxon>
        <taxon>Lophotrochozoa</taxon>
        <taxon>Platyhelminthes</taxon>
        <taxon>Trematoda</taxon>
        <taxon>Digenea</taxon>
        <taxon>Opisthorchiida</taxon>
        <taxon>Opisthorchiata</taxon>
        <taxon>Opisthorchiidae</taxon>
        <taxon>Opisthorchis</taxon>
    </lineage>
</organism>
<dbReference type="InterPro" id="IPR015919">
    <property type="entry name" value="Cadherin-like_sf"/>
</dbReference>
<dbReference type="AlphaFoldDB" id="A0A075AC81"/>
<sequence length="243" mass="26388">MVKLNIIPVPSCHATRWRHGGWDSARSSKPRQGKSRDHLTGCVNRVLALDLDDSVNGTVLYWRDSVADHLSAPYPDGGFDVKQDSGLICSDNVPLQSGEYRIRVYAKDLGQPARIANDNRPVGVHISVLPSPSGSSGRSELQFIVSPPRNFSLRGYHAVGHRLFTFSVADSLDPSGRTLTFSLSTVTPFRCLAAMPPEGSTRAGIPSGCQGLDRGSLEAEVGFEPRIRPVPVKKKHCVTFTLA</sequence>
<gene>
    <name evidence="1" type="ORF">T265_07193</name>
</gene>
<protein>
    <submittedName>
        <fullName evidence="1">Uncharacterized protein</fullName>
    </submittedName>
</protein>
<dbReference type="EMBL" id="KL596780">
    <property type="protein sequence ID" value="KER25314.1"/>
    <property type="molecule type" value="Genomic_DNA"/>
</dbReference>